<evidence type="ECO:0000259" key="2">
    <source>
        <dbReference type="Pfam" id="PF24883"/>
    </source>
</evidence>
<dbReference type="SUPFAM" id="SSF52540">
    <property type="entry name" value="P-loop containing nucleoside triphosphate hydrolases"/>
    <property type="match status" value="1"/>
</dbReference>
<evidence type="ECO:0000313" key="3">
    <source>
        <dbReference type="EMBL" id="KAF7365804.1"/>
    </source>
</evidence>
<dbReference type="OrthoDB" id="3001009at2759"/>
<reference evidence="3" key="1">
    <citation type="submission" date="2020-05" db="EMBL/GenBank/DDBJ databases">
        <title>Mycena genomes resolve the evolution of fungal bioluminescence.</title>
        <authorList>
            <person name="Tsai I.J."/>
        </authorList>
    </citation>
    <scope>NUCLEOTIDE SEQUENCE</scope>
    <source>
        <strain evidence="3">CCC161011</strain>
    </source>
</reference>
<keyword evidence="1" id="KW-0677">Repeat</keyword>
<dbReference type="Pfam" id="PF24883">
    <property type="entry name" value="NPHP3_N"/>
    <property type="match status" value="1"/>
</dbReference>
<comment type="caution">
    <text evidence="3">The sequence shown here is derived from an EMBL/GenBank/DDBJ whole genome shotgun (WGS) entry which is preliminary data.</text>
</comment>
<evidence type="ECO:0000256" key="1">
    <source>
        <dbReference type="ARBA" id="ARBA00022737"/>
    </source>
</evidence>
<evidence type="ECO:0000313" key="4">
    <source>
        <dbReference type="Proteomes" id="UP000620124"/>
    </source>
</evidence>
<dbReference type="InterPro" id="IPR056884">
    <property type="entry name" value="NPHP3-like_N"/>
</dbReference>
<dbReference type="Proteomes" id="UP000620124">
    <property type="component" value="Unassembled WGS sequence"/>
</dbReference>
<feature type="domain" description="Nephrocystin 3-like N-terminal" evidence="2">
    <location>
        <begin position="251"/>
        <end position="389"/>
    </location>
</feature>
<accession>A0A8H6YV57</accession>
<keyword evidence="4" id="KW-1185">Reference proteome</keyword>
<dbReference type="AlphaFoldDB" id="A0A8H6YV57"/>
<dbReference type="PANTHER" id="PTHR10039:SF15">
    <property type="entry name" value="NACHT DOMAIN-CONTAINING PROTEIN"/>
    <property type="match status" value="1"/>
</dbReference>
<dbReference type="InterPro" id="IPR027417">
    <property type="entry name" value="P-loop_NTPase"/>
</dbReference>
<organism evidence="3 4">
    <name type="scientific">Mycena venus</name>
    <dbReference type="NCBI Taxonomy" id="2733690"/>
    <lineage>
        <taxon>Eukaryota</taxon>
        <taxon>Fungi</taxon>
        <taxon>Dikarya</taxon>
        <taxon>Basidiomycota</taxon>
        <taxon>Agaricomycotina</taxon>
        <taxon>Agaricomycetes</taxon>
        <taxon>Agaricomycetidae</taxon>
        <taxon>Agaricales</taxon>
        <taxon>Marasmiineae</taxon>
        <taxon>Mycenaceae</taxon>
        <taxon>Mycena</taxon>
    </lineage>
</organism>
<dbReference type="PANTHER" id="PTHR10039">
    <property type="entry name" value="AMELOGENIN"/>
    <property type="match status" value="1"/>
</dbReference>
<name>A0A8H6YV57_9AGAR</name>
<sequence length="391" mass="44785">MAETLGTVASILQLVDTALKVKDYIQDFIHAPQEQLKLLSEMADLRSLVQELQDRTMANASSVILQRMKNPLEDFNGTMVRFTDKLHPGDGSLSKFSKRLTWTLWSKKETQEYLSKFEQFKSLLTSWLLVDLWDMSQDHQHDSGKNFKELAEQRERDHKTVTGSLDKLNTGISGQQGRIDSVGHSVENVAEKVEVVNTGIVHISDVQERERNGNWQTLPCTDAERTQIIDWFSPINFFLRYADIARARQAGTGEWLLVEPHFQEWESGSGRTLWCRGIPGAGKTILASMVVDHLRIRAKRQKENIGVACIYLNHKDAGNQTPDKLLSGLWRQLVRGRDIGSLAKEIYEEHFEERTPPLSEEVVQVLRSSFDHFSKIYFIVDAVDEYPEDKR</sequence>
<dbReference type="Gene3D" id="3.40.50.300">
    <property type="entry name" value="P-loop containing nucleotide triphosphate hydrolases"/>
    <property type="match status" value="1"/>
</dbReference>
<protein>
    <submittedName>
        <fullName evidence="3">ANK-REP-REGION domain-containing protein</fullName>
    </submittedName>
</protein>
<proteinExistence type="predicted"/>
<gene>
    <name evidence="3" type="ORF">MVEN_00454500</name>
</gene>
<dbReference type="EMBL" id="JACAZI010000003">
    <property type="protein sequence ID" value="KAF7365804.1"/>
    <property type="molecule type" value="Genomic_DNA"/>
</dbReference>